<evidence type="ECO:0000256" key="1">
    <source>
        <dbReference type="SAM" id="MobiDB-lite"/>
    </source>
</evidence>
<feature type="region of interest" description="Disordered" evidence="1">
    <location>
        <begin position="145"/>
        <end position="168"/>
    </location>
</feature>
<protein>
    <submittedName>
        <fullName evidence="2">Uncharacterized protein</fullName>
    </submittedName>
</protein>
<feature type="non-terminal residue" evidence="2">
    <location>
        <position position="1"/>
    </location>
</feature>
<name>A0A812Q0H7_9DINO</name>
<dbReference type="Proteomes" id="UP000601435">
    <property type="component" value="Unassembled WGS sequence"/>
</dbReference>
<organism evidence="2 3">
    <name type="scientific">Symbiodinium necroappetens</name>
    <dbReference type="NCBI Taxonomy" id="1628268"/>
    <lineage>
        <taxon>Eukaryota</taxon>
        <taxon>Sar</taxon>
        <taxon>Alveolata</taxon>
        <taxon>Dinophyceae</taxon>
        <taxon>Suessiales</taxon>
        <taxon>Symbiodiniaceae</taxon>
        <taxon>Symbiodinium</taxon>
    </lineage>
</organism>
<evidence type="ECO:0000313" key="3">
    <source>
        <dbReference type="Proteomes" id="UP000601435"/>
    </source>
</evidence>
<keyword evidence="3" id="KW-1185">Reference proteome</keyword>
<proteinExistence type="predicted"/>
<dbReference type="AlphaFoldDB" id="A0A812Q0H7"/>
<gene>
    <name evidence="2" type="ORF">SNEC2469_LOCUS10215</name>
</gene>
<feature type="compositionally biased region" description="Basic residues" evidence="1">
    <location>
        <begin position="38"/>
        <end position="49"/>
    </location>
</feature>
<evidence type="ECO:0000313" key="2">
    <source>
        <dbReference type="EMBL" id="CAE7378249.1"/>
    </source>
</evidence>
<reference evidence="2" key="1">
    <citation type="submission" date="2021-02" db="EMBL/GenBank/DDBJ databases">
        <authorList>
            <person name="Dougan E. K."/>
            <person name="Rhodes N."/>
            <person name="Thang M."/>
            <person name="Chan C."/>
        </authorList>
    </citation>
    <scope>NUCLEOTIDE SEQUENCE</scope>
</reference>
<sequence>VSRKDQPDQCDLTRSGCGRPRGAKGGPWGTLELDAHVLQRKHSHRHRAGVKSFLRGHRDPPHGDCAGDGAGSRASAPSGGRRGDPPECCAEFQALAWISGSSLWISSAAAIAEAPPGALRSAGSGRFPSAPSCAAALAKPGACALDHRHSRPGQSIGMEASLRRGSVE</sequence>
<comment type="caution">
    <text evidence="2">The sequence shown here is derived from an EMBL/GenBank/DDBJ whole genome shotgun (WGS) entry which is preliminary data.</text>
</comment>
<feature type="non-terminal residue" evidence="2">
    <location>
        <position position="168"/>
    </location>
</feature>
<feature type="region of interest" description="Disordered" evidence="1">
    <location>
        <begin position="1"/>
        <end position="85"/>
    </location>
</feature>
<accession>A0A812Q0H7</accession>
<dbReference type="EMBL" id="CAJNJA010016300">
    <property type="protein sequence ID" value="CAE7378249.1"/>
    <property type="molecule type" value="Genomic_DNA"/>
</dbReference>